<dbReference type="NCBIfam" id="NF041644">
    <property type="entry name" value="CBO0543_fam"/>
    <property type="match status" value="1"/>
</dbReference>
<feature type="transmembrane region" description="Helical" evidence="1">
    <location>
        <begin position="61"/>
        <end position="85"/>
    </location>
</feature>
<feature type="transmembrane region" description="Helical" evidence="1">
    <location>
        <begin position="91"/>
        <end position="111"/>
    </location>
</feature>
<keyword evidence="1" id="KW-0472">Membrane</keyword>
<keyword evidence="1" id="KW-0812">Transmembrane</keyword>
<protein>
    <submittedName>
        <fullName evidence="2">Uncharacterized protein</fullName>
    </submittedName>
</protein>
<reference evidence="2 3" key="1">
    <citation type="submission" date="2016-10" db="EMBL/GenBank/DDBJ databases">
        <title>Draft genome sequences of four alkaliphilic bacteria belonging to the Anaerobacillus genus.</title>
        <authorList>
            <person name="Bassil N.M."/>
            <person name="Lloyd J.R."/>
        </authorList>
    </citation>
    <scope>NUCLEOTIDE SEQUENCE [LARGE SCALE GENOMIC DNA]</scope>
    <source>
        <strain evidence="2 3">DSM 18345</strain>
    </source>
</reference>
<feature type="transmembrane region" description="Helical" evidence="1">
    <location>
        <begin position="33"/>
        <end position="52"/>
    </location>
</feature>
<dbReference type="AlphaFoldDB" id="A0A1S2LN47"/>
<dbReference type="EMBL" id="MLQR01000027">
    <property type="protein sequence ID" value="OIJ13620.1"/>
    <property type="molecule type" value="Genomic_DNA"/>
</dbReference>
<dbReference type="OrthoDB" id="1679483at2"/>
<proteinExistence type="predicted"/>
<dbReference type="RefSeq" id="WP_071309471.1">
    <property type="nucleotide sequence ID" value="NZ_MLQR01000027.1"/>
</dbReference>
<evidence type="ECO:0000256" key="1">
    <source>
        <dbReference type="SAM" id="Phobius"/>
    </source>
</evidence>
<keyword evidence="1" id="KW-1133">Transmembrane helix</keyword>
<feature type="transmembrane region" description="Helical" evidence="1">
    <location>
        <begin position="123"/>
        <end position="143"/>
    </location>
</feature>
<accession>A0A1S2LN47</accession>
<organism evidence="2 3">
    <name type="scientific">Anaerobacillus alkalilacustris</name>
    <dbReference type="NCBI Taxonomy" id="393763"/>
    <lineage>
        <taxon>Bacteria</taxon>
        <taxon>Bacillati</taxon>
        <taxon>Bacillota</taxon>
        <taxon>Bacilli</taxon>
        <taxon>Bacillales</taxon>
        <taxon>Bacillaceae</taxon>
        <taxon>Anaerobacillus</taxon>
    </lineage>
</organism>
<gene>
    <name evidence="2" type="ORF">BKP37_10085</name>
</gene>
<sequence>MSNQPTWEEIVNLREILKETNVQYWLNENFFSFSWWFLLITMILFWVIWWVIVDKSKIMEILLYGLFVTIIAILLDVIGVSFLLWGYPNMLTPLIPPIFAIDVGHLPVLYMTIYQYFPTWKSFLAAMIIAASVFAFVFEPFTVWLKIYELNNWKYIYSFPIYILIGVFLKWLLIKVKCLESYSSSQ</sequence>
<name>A0A1S2LN47_9BACI</name>
<keyword evidence="3" id="KW-1185">Reference proteome</keyword>
<dbReference type="Proteomes" id="UP000179524">
    <property type="component" value="Unassembled WGS sequence"/>
</dbReference>
<comment type="caution">
    <text evidence="2">The sequence shown here is derived from an EMBL/GenBank/DDBJ whole genome shotgun (WGS) entry which is preliminary data.</text>
</comment>
<evidence type="ECO:0000313" key="2">
    <source>
        <dbReference type="EMBL" id="OIJ13620.1"/>
    </source>
</evidence>
<feature type="transmembrane region" description="Helical" evidence="1">
    <location>
        <begin position="155"/>
        <end position="173"/>
    </location>
</feature>
<dbReference type="InterPro" id="IPR048147">
    <property type="entry name" value="CBO0543-like"/>
</dbReference>
<evidence type="ECO:0000313" key="3">
    <source>
        <dbReference type="Proteomes" id="UP000179524"/>
    </source>
</evidence>